<gene>
    <name evidence="2" type="ORF">HGP29_09100</name>
</gene>
<reference evidence="2 3" key="1">
    <citation type="submission" date="2020-04" db="EMBL/GenBank/DDBJ databases">
        <title>Flammeovirga sp. SR4, a novel species isolated from seawater.</title>
        <authorList>
            <person name="Wang X."/>
        </authorList>
    </citation>
    <scope>NUCLEOTIDE SEQUENCE [LARGE SCALE GENOMIC DNA]</scope>
    <source>
        <strain evidence="2 3">SR4</strain>
    </source>
</reference>
<dbReference type="EMBL" id="JABAIL010000002">
    <property type="protein sequence ID" value="NLR91362.1"/>
    <property type="molecule type" value="Genomic_DNA"/>
</dbReference>
<accession>A0A7X8SJM6</accession>
<sequence length="189" mass="22465">MDKRPVKINQKYFKEFFSVLFGVMFALFIDTMWSNHEHSVLAEKATHDILLEVKENHDKMDSLITRHEATQKKIRHLIKVIEEELDTVNVDNDLSLEFELIEDTAWETAQISGAVTYIKLEKLSKYNSLYKMQALYLNFIEKFMEHSFTGMQLLTEREKLGQMDYFIENTLMTEKRLLLQYEKILEGKK</sequence>
<proteinExistence type="predicted"/>
<evidence type="ECO:0000256" key="1">
    <source>
        <dbReference type="SAM" id="Phobius"/>
    </source>
</evidence>
<keyword evidence="1" id="KW-0472">Membrane</keyword>
<evidence type="ECO:0000313" key="2">
    <source>
        <dbReference type="EMBL" id="NLR91362.1"/>
    </source>
</evidence>
<dbReference type="RefSeq" id="WP_168882053.1">
    <property type="nucleotide sequence ID" value="NZ_JABAIL010000002.1"/>
</dbReference>
<dbReference type="Proteomes" id="UP000585050">
    <property type="component" value="Unassembled WGS sequence"/>
</dbReference>
<name>A0A7X8SJM6_9BACT</name>
<feature type="transmembrane region" description="Helical" evidence="1">
    <location>
        <begin position="12"/>
        <end position="33"/>
    </location>
</feature>
<protein>
    <submittedName>
        <fullName evidence="2">Uncharacterized protein</fullName>
    </submittedName>
</protein>
<dbReference type="AlphaFoldDB" id="A0A7X8SJM6"/>
<keyword evidence="3" id="KW-1185">Reference proteome</keyword>
<evidence type="ECO:0000313" key="3">
    <source>
        <dbReference type="Proteomes" id="UP000585050"/>
    </source>
</evidence>
<keyword evidence="1" id="KW-1133">Transmembrane helix</keyword>
<organism evidence="2 3">
    <name type="scientific">Flammeovirga agarivorans</name>
    <dbReference type="NCBI Taxonomy" id="2726742"/>
    <lineage>
        <taxon>Bacteria</taxon>
        <taxon>Pseudomonadati</taxon>
        <taxon>Bacteroidota</taxon>
        <taxon>Cytophagia</taxon>
        <taxon>Cytophagales</taxon>
        <taxon>Flammeovirgaceae</taxon>
        <taxon>Flammeovirga</taxon>
    </lineage>
</organism>
<keyword evidence="1" id="KW-0812">Transmembrane</keyword>
<comment type="caution">
    <text evidence="2">The sequence shown here is derived from an EMBL/GenBank/DDBJ whole genome shotgun (WGS) entry which is preliminary data.</text>
</comment>